<proteinExistence type="predicted"/>
<dbReference type="Pfam" id="PF07993">
    <property type="entry name" value="NAD_binding_4"/>
    <property type="match status" value="1"/>
</dbReference>
<evidence type="ECO:0000313" key="5">
    <source>
        <dbReference type="Proteomes" id="UP000054166"/>
    </source>
</evidence>
<dbReference type="InterPro" id="IPR051414">
    <property type="entry name" value="Adenylate-forming_Reductase"/>
</dbReference>
<dbReference type="Pfam" id="PF00550">
    <property type="entry name" value="PP-binding"/>
    <property type="match status" value="1"/>
</dbReference>
<dbReference type="AlphaFoldDB" id="A0A0C3FBT8"/>
<name>A0A0C3FBT8_PILCF</name>
<dbReference type="Proteomes" id="UP000054166">
    <property type="component" value="Unassembled WGS sequence"/>
</dbReference>
<sequence length="1098" mass="120820">MAVPNHIDLQIPLPPRTQALNCTTFTLPPLDGTLTLPEIYDFHLQHSPNHQLFVYADRSGLNHAILWSQAVRSIHRAGHIVQSRLDDKLVKPPCRPIVAILALSDSITYMTTVMGIIRAGYTAFPISQRNSAAAVAHLLSATNVTHMLVGEEQSMQSLANAALEIMKTSSTKIPAISLMPHFENIYNEEAETTFRPLPPTRPQLIEPAIIFHSSGDLNDTNAAIGSTAFPKPIPWPHHRLLQLAVLPCIYGEGDFSGKRMSFHAVPLSHGMGILASTWAATCGLISTVFEPLSPAVIPTPESVIQGAKDTSSEMMLCVPIFIEAWAQKLEHVAYLKKLRCILAGGGSLNKEIGDSLVKQGVPICIGYGAYVHDYLYAQSHEQRDGIHRDWEYFQISSQARVEFDVDDRGLAEVIFAVSLEPGPRHAPCVFNAKRANVDVYATGDLLLPHPEKPGYWKYYGRTDDQIVHNTGEKTNPVPLERILDQDPLVISSVMFGQGRFNAGVLVHPIAEQRFDPVDATLLDEFRNKIWSALPCHNYLILLTLLAQAHTSPSKPFTYTAKGTPRRQAILNDYKTEIEALYATADETAQLQVPLLDWSYSNALEFVRVTVSNVMNQSIGDEDDFFQHGCDSLQATWIRNTLLQAMRSSTQSNTRSVPMNVIYENPTISALAAFASRFVLHADQADHPGQVSKVQEMLSMVETHSQSFRQHIPSTVTLPKNVVMITGTTGGLGAAVLAEMMASDDIDRVFAVNRKSSTLIAERQATALKCQGFDPAIAYSSKVILLEADVNVSNLGLSPDVFESIRLSVTHIIHVAWHVDFNVALRSFEPQVKGVRNLIDLALASPHPTPPRLLYTSSIGVLNSKKIIQLCARPAKEGPIGPESAVGTGYGESKWVSERLLEVASAQTAVKPVIIRVGQICGGPNGSWNENEWLPSLIRSSVHITCLPSSDQNISWIPSTSAARAITEIRHSSSRFVHLAHPRPVQWGTIFDVFSALLGVPLVPYSEWLARLEESGKITAAASGREKNDDLRNNPALRIIELFRTDSMGIASARGISLLSIDEAQKVSETLRGDNLPQLGIDDVKRWLDYWRSTGLLSQ</sequence>
<dbReference type="Pfam" id="PF00501">
    <property type="entry name" value="AMP-binding"/>
    <property type="match status" value="1"/>
</dbReference>
<dbReference type="Gene3D" id="1.10.1200.10">
    <property type="entry name" value="ACP-like"/>
    <property type="match status" value="1"/>
</dbReference>
<dbReference type="InterPro" id="IPR009081">
    <property type="entry name" value="PP-bd_ACP"/>
</dbReference>
<dbReference type="GO" id="GO:0031177">
    <property type="term" value="F:phosphopantetheine binding"/>
    <property type="evidence" value="ECO:0007669"/>
    <property type="project" value="InterPro"/>
</dbReference>
<reference evidence="4 5" key="1">
    <citation type="submission" date="2014-04" db="EMBL/GenBank/DDBJ databases">
        <authorList>
            <consortium name="DOE Joint Genome Institute"/>
            <person name="Kuo A."/>
            <person name="Tarkka M."/>
            <person name="Buscot F."/>
            <person name="Kohler A."/>
            <person name="Nagy L.G."/>
            <person name="Floudas D."/>
            <person name="Copeland A."/>
            <person name="Barry K.W."/>
            <person name="Cichocki N."/>
            <person name="Veneault-Fourrey C."/>
            <person name="LaButti K."/>
            <person name="Lindquist E.A."/>
            <person name="Lipzen A."/>
            <person name="Lundell T."/>
            <person name="Morin E."/>
            <person name="Murat C."/>
            <person name="Sun H."/>
            <person name="Tunlid A."/>
            <person name="Henrissat B."/>
            <person name="Grigoriev I.V."/>
            <person name="Hibbett D.S."/>
            <person name="Martin F."/>
            <person name="Nordberg H.P."/>
            <person name="Cantor M.N."/>
            <person name="Hua S.X."/>
        </authorList>
    </citation>
    <scope>NUCLEOTIDE SEQUENCE [LARGE SCALE GENOMIC DNA]</scope>
    <source>
        <strain evidence="4 5">F 1598</strain>
    </source>
</reference>
<dbReference type="InParanoid" id="A0A0C3FBT8"/>
<evidence type="ECO:0000313" key="4">
    <source>
        <dbReference type="EMBL" id="KIM77181.1"/>
    </source>
</evidence>
<keyword evidence="1" id="KW-0596">Phosphopantetheine</keyword>
<feature type="domain" description="Polyketide synthase-like phosphopantetheine-binding" evidence="3">
    <location>
        <begin position="603"/>
        <end position="678"/>
    </location>
</feature>
<dbReference type="InterPro" id="IPR013120">
    <property type="entry name" value="FAR_NAD-bd"/>
</dbReference>
<dbReference type="Gene3D" id="3.40.50.720">
    <property type="entry name" value="NAD(P)-binding Rossmann-like Domain"/>
    <property type="match status" value="1"/>
</dbReference>
<dbReference type="EMBL" id="KN833027">
    <property type="protein sequence ID" value="KIM77181.1"/>
    <property type="molecule type" value="Genomic_DNA"/>
</dbReference>
<dbReference type="Gene3D" id="3.40.50.12780">
    <property type="entry name" value="N-terminal domain of ligase-like"/>
    <property type="match status" value="1"/>
</dbReference>
<dbReference type="STRING" id="765440.A0A0C3FBT8"/>
<dbReference type="PANTHER" id="PTHR43439">
    <property type="entry name" value="PHENYLACETATE-COENZYME A LIGASE"/>
    <property type="match status" value="1"/>
</dbReference>
<dbReference type="HOGENOM" id="CLU_002220_1_0_1"/>
<dbReference type="SMART" id="SM00823">
    <property type="entry name" value="PKS_PP"/>
    <property type="match status" value="1"/>
</dbReference>
<keyword evidence="5" id="KW-1185">Reference proteome</keyword>
<dbReference type="InterPro" id="IPR036291">
    <property type="entry name" value="NAD(P)-bd_dom_sf"/>
</dbReference>
<dbReference type="InterPro" id="IPR000873">
    <property type="entry name" value="AMP-dep_synth/lig_dom"/>
</dbReference>
<dbReference type="SUPFAM" id="SSF47336">
    <property type="entry name" value="ACP-like"/>
    <property type="match status" value="1"/>
</dbReference>
<dbReference type="OrthoDB" id="429813at2759"/>
<reference evidence="5" key="2">
    <citation type="submission" date="2015-01" db="EMBL/GenBank/DDBJ databases">
        <title>Evolutionary Origins and Diversification of the Mycorrhizal Mutualists.</title>
        <authorList>
            <consortium name="DOE Joint Genome Institute"/>
            <consortium name="Mycorrhizal Genomics Consortium"/>
            <person name="Kohler A."/>
            <person name="Kuo A."/>
            <person name="Nagy L.G."/>
            <person name="Floudas D."/>
            <person name="Copeland A."/>
            <person name="Barry K.W."/>
            <person name="Cichocki N."/>
            <person name="Veneault-Fourrey C."/>
            <person name="LaButti K."/>
            <person name="Lindquist E.A."/>
            <person name="Lipzen A."/>
            <person name="Lundell T."/>
            <person name="Morin E."/>
            <person name="Murat C."/>
            <person name="Riley R."/>
            <person name="Ohm R."/>
            <person name="Sun H."/>
            <person name="Tunlid A."/>
            <person name="Henrissat B."/>
            <person name="Grigoriev I.V."/>
            <person name="Hibbett D.S."/>
            <person name="Martin F."/>
        </authorList>
    </citation>
    <scope>NUCLEOTIDE SEQUENCE [LARGE SCALE GENOMIC DNA]</scope>
    <source>
        <strain evidence="5">F 1598</strain>
    </source>
</reference>
<dbReference type="PANTHER" id="PTHR43439:SF2">
    <property type="entry name" value="ENZYME, PUTATIVE (JCVI)-RELATED"/>
    <property type="match status" value="1"/>
</dbReference>
<gene>
    <name evidence="4" type="ORF">PILCRDRAFT_796239</name>
</gene>
<dbReference type="InterPro" id="IPR020806">
    <property type="entry name" value="PKS_PP-bd"/>
</dbReference>
<accession>A0A0C3FBT8</accession>
<evidence type="ECO:0000256" key="2">
    <source>
        <dbReference type="ARBA" id="ARBA00022553"/>
    </source>
</evidence>
<evidence type="ECO:0000256" key="1">
    <source>
        <dbReference type="ARBA" id="ARBA00022450"/>
    </source>
</evidence>
<dbReference type="SUPFAM" id="SSF51735">
    <property type="entry name" value="NAD(P)-binding Rossmann-fold domains"/>
    <property type="match status" value="1"/>
</dbReference>
<protein>
    <recommendedName>
        <fullName evidence="3">Polyketide synthase-like phosphopantetheine-binding domain-containing protein</fullName>
    </recommendedName>
</protein>
<dbReference type="SUPFAM" id="SSF56801">
    <property type="entry name" value="Acetyl-CoA synthetase-like"/>
    <property type="match status" value="1"/>
</dbReference>
<dbReference type="InterPro" id="IPR042099">
    <property type="entry name" value="ANL_N_sf"/>
</dbReference>
<evidence type="ECO:0000259" key="3">
    <source>
        <dbReference type="SMART" id="SM00823"/>
    </source>
</evidence>
<dbReference type="Pfam" id="PF23562">
    <property type="entry name" value="AMP-binding_C_3"/>
    <property type="match status" value="1"/>
</dbReference>
<dbReference type="InterPro" id="IPR036736">
    <property type="entry name" value="ACP-like_sf"/>
</dbReference>
<organism evidence="4 5">
    <name type="scientific">Piloderma croceum (strain F 1598)</name>
    <dbReference type="NCBI Taxonomy" id="765440"/>
    <lineage>
        <taxon>Eukaryota</taxon>
        <taxon>Fungi</taxon>
        <taxon>Dikarya</taxon>
        <taxon>Basidiomycota</taxon>
        <taxon>Agaricomycotina</taxon>
        <taxon>Agaricomycetes</taxon>
        <taxon>Agaricomycetidae</taxon>
        <taxon>Atheliales</taxon>
        <taxon>Atheliaceae</taxon>
        <taxon>Piloderma</taxon>
    </lineage>
</organism>
<keyword evidence="2" id="KW-0597">Phosphoprotein</keyword>